<organism evidence="2 3">
    <name type="scientific">Aplosporella prunicola CBS 121167</name>
    <dbReference type="NCBI Taxonomy" id="1176127"/>
    <lineage>
        <taxon>Eukaryota</taxon>
        <taxon>Fungi</taxon>
        <taxon>Dikarya</taxon>
        <taxon>Ascomycota</taxon>
        <taxon>Pezizomycotina</taxon>
        <taxon>Dothideomycetes</taxon>
        <taxon>Dothideomycetes incertae sedis</taxon>
        <taxon>Botryosphaeriales</taxon>
        <taxon>Aplosporellaceae</taxon>
        <taxon>Aplosporella</taxon>
    </lineage>
</organism>
<dbReference type="RefSeq" id="XP_033392351.1">
    <property type="nucleotide sequence ID" value="XM_033542610.1"/>
</dbReference>
<dbReference type="Proteomes" id="UP000799438">
    <property type="component" value="Unassembled WGS sequence"/>
</dbReference>
<dbReference type="InterPro" id="IPR027417">
    <property type="entry name" value="P-loop_NTPase"/>
</dbReference>
<reference evidence="2" key="1">
    <citation type="journal article" date="2020" name="Stud. Mycol.">
        <title>101 Dothideomycetes genomes: a test case for predicting lifestyles and emergence of pathogens.</title>
        <authorList>
            <person name="Haridas S."/>
            <person name="Albert R."/>
            <person name="Binder M."/>
            <person name="Bloem J."/>
            <person name="Labutti K."/>
            <person name="Salamov A."/>
            <person name="Andreopoulos B."/>
            <person name="Baker S."/>
            <person name="Barry K."/>
            <person name="Bills G."/>
            <person name="Bluhm B."/>
            <person name="Cannon C."/>
            <person name="Castanera R."/>
            <person name="Culley D."/>
            <person name="Daum C."/>
            <person name="Ezra D."/>
            <person name="Gonzalez J."/>
            <person name="Henrissat B."/>
            <person name="Kuo A."/>
            <person name="Liang C."/>
            <person name="Lipzen A."/>
            <person name="Lutzoni F."/>
            <person name="Magnuson J."/>
            <person name="Mondo S."/>
            <person name="Nolan M."/>
            <person name="Ohm R."/>
            <person name="Pangilinan J."/>
            <person name="Park H.-J."/>
            <person name="Ramirez L."/>
            <person name="Alfaro M."/>
            <person name="Sun H."/>
            <person name="Tritt A."/>
            <person name="Yoshinaga Y."/>
            <person name="Zwiers L.-H."/>
            <person name="Turgeon B."/>
            <person name="Goodwin S."/>
            <person name="Spatafora J."/>
            <person name="Crous P."/>
            <person name="Grigoriev I."/>
        </authorList>
    </citation>
    <scope>NUCLEOTIDE SEQUENCE</scope>
    <source>
        <strain evidence="2">CBS 121167</strain>
    </source>
</reference>
<dbReference type="Pfam" id="PF13087">
    <property type="entry name" value="AAA_12"/>
    <property type="match status" value="1"/>
</dbReference>
<dbReference type="Gene3D" id="3.40.50.300">
    <property type="entry name" value="P-loop containing nucleotide triphosphate hydrolases"/>
    <property type="match status" value="1"/>
</dbReference>
<keyword evidence="3" id="KW-1185">Reference proteome</keyword>
<protein>
    <recommendedName>
        <fullName evidence="1">DNA2/NAM7 helicase-like C-terminal domain-containing protein</fullName>
    </recommendedName>
</protein>
<dbReference type="GeneID" id="54300107"/>
<name>A0A6A6AZM0_9PEZI</name>
<dbReference type="EMBL" id="ML995515">
    <property type="protein sequence ID" value="KAF2136633.1"/>
    <property type="molecule type" value="Genomic_DNA"/>
</dbReference>
<accession>A0A6A6AZM0</accession>
<dbReference type="AlphaFoldDB" id="A0A6A6AZM0"/>
<gene>
    <name evidence="2" type="ORF">K452DRAFT_302578</name>
</gene>
<proteinExistence type="predicted"/>
<dbReference type="OrthoDB" id="3647587at2759"/>
<evidence type="ECO:0000259" key="1">
    <source>
        <dbReference type="Pfam" id="PF13087"/>
    </source>
</evidence>
<evidence type="ECO:0000313" key="2">
    <source>
        <dbReference type="EMBL" id="KAF2136633.1"/>
    </source>
</evidence>
<evidence type="ECO:0000313" key="3">
    <source>
        <dbReference type="Proteomes" id="UP000799438"/>
    </source>
</evidence>
<dbReference type="InterPro" id="IPR041679">
    <property type="entry name" value="DNA2/NAM7-like_C"/>
</dbReference>
<sequence>MQYCMNPVIFEYPNRSFYGGKLTSHNKANLPLDAKLATAMKDLFGIGKSATDSEARLQYIEVKDSVVRKSTRTHSRANLEHVEWITMVMEKLCPVFKEETFKDVFIKTP</sequence>
<feature type="domain" description="DNA2/NAM7 helicase-like C-terminal" evidence="1">
    <location>
        <begin position="1"/>
        <end position="109"/>
    </location>
</feature>